<evidence type="ECO:0000313" key="2">
    <source>
        <dbReference type="Proteomes" id="UP000289691"/>
    </source>
</evidence>
<dbReference type="EMBL" id="RDFA01000001">
    <property type="protein sequence ID" value="RXK51086.1"/>
    <property type="molecule type" value="Genomic_DNA"/>
</dbReference>
<accession>A0A498KZC6</accession>
<protein>
    <submittedName>
        <fullName evidence="1">Uncharacterized protein</fullName>
    </submittedName>
</protein>
<dbReference type="RefSeq" id="WP_129066953.1">
    <property type="nucleotide sequence ID" value="NZ_RDFA01000001.1"/>
</dbReference>
<evidence type="ECO:0000313" key="1">
    <source>
        <dbReference type="EMBL" id="RXK51086.1"/>
    </source>
</evidence>
<proteinExistence type="predicted"/>
<reference evidence="1 2" key="1">
    <citation type="submission" date="2019-01" db="EMBL/GenBank/DDBJ databases">
        <title>Halorientalis sp. F13-25 a new haloarchaeum isolated from hypersaline water.</title>
        <authorList>
            <person name="Ana D.-V."/>
            <person name="Cristina S.-P."/>
            <person name="Antonio V."/>
        </authorList>
    </citation>
    <scope>NUCLEOTIDE SEQUENCE [LARGE SCALE GENOMIC DNA]</scope>
    <source>
        <strain evidence="1 2">F13-25</strain>
    </source>
</reference>
<dbReference type="Proteomes" id="UP000289691">
    <property type="component" value="Unassembled WGS sequence"/>
</dbReference>
<organism evidence="1 2">
    <name type="scientific">Halorientalis pallida</name>
    <dbReference type="NCBI Taxonomy" id="2479928"/>
    <lineage>
        <taxon>Archaea</taxon>
        <taxon>Methanobacteriati</taxon>
        <taxon>Methanobacteriota</taxon>
        <taxon>Stenosarchaea group</taxon>
        <taxon>Halobacteria</taxon>
        <taxon>Halobacteriales</taxon>
        <taxon>Haloarculaceae</taxon>
        <taxon>Halorientalis</taxon>
    </lineage>
</organism>
<dbReference type="AlphaFoldDB" id="A0A498KZC6"/>
<name>A0A498KZC6_9EURY</name>
<sequence>MDTHEATFEIDSKRDAYAVRTVLERVHDTIREESKTVRAGSDEGRQLMAQFRSLRDEARDHRPGTLTITYEISDEQFEG</sequence>
<keyword evidence="2" id="KW-1185">Reference proteome</keyword>
<comment type="caution">
    <text evidence="1">The sequence shown here is derived from an EMBL/GenBank/DDBJ whole genome shotgun (WGS) entry which is preliminary data.</text>
</comment>
<dbReference type="OrthoDB" id="282026at2157"/>
<gene>
    <name evidence="1" type="ORF">EAF64_00065</name>
</gene>